<accession>A0ABV4HEP8</accession>
<comment type="caution">
    <text evidence="1">The sequence shown here is derived from an EMBL/GenBank/DDBJ whole genome shotgun (WGS) entry which is preliminary data.</text>
</comment>
<protein>
    <submittedName>
        <fullName evidence="1">Uncharacterized protein</fullName>
    </submittedName>
</protein>
<dbReference type="EMBL" id="JBEOQB010000004">
    <property type="protein sequence ID" value="MEZ0452985.1"/>
    <property type="molecule type" value="Genomic_DNA"/>
</dbReference>
<sequence>MKSREILIGKILFNNGTGVISKKHPIIPELPRKTEAEVQSTG</sequence>
<evidence type="ECO:0000313" key="1">
    <source>
        <dbReference type="EMBL" id="MEZ0452985.1"/>
    </source>
</evidence>
<dbReference type="Proteomes" id="UP001566204">
    <property type="component" value="Unassembled WGS sequence"/>
</dbReference>
<organism evidence="1 2">
    <name type="scientific">Sphingobacterium thalpophilum</name>
    <dbReference type="NCBI Taxonomy" id="259"/>
    <lineage>
        <taxon>Bacteria</taxon>
        <taxon>Pseudomonadati</taxon>
        <taxon>Bacteroidota</taxon>
        <taxon>Sphingobacteriia</taxon>
        <taxon>Sphingobacteriales</taxon>
        <taxon>Sphingobacteriaceae</taxon>
        <taxon>Sphingobacterium</taxon>
    </lineage>
</organism>
<evidence type="ECO:0000313" key="2">
    <source>
        <dbReference type="Proteomes" id="UP001566204"/>
    </source>
</evidence>
<gene>
    <name evidence="1" type="ORF">ABTW24_15415</name>
</gene>
<proteinExistence type="predicted"/>
<dbReference type="RefSeq" id="WP_262709473.1">
    <property type="nucleotide sequence ID" value="NZ_CP158797.1"/>
</dbReference>
<reference evidence="1 2" key="1">
    <citation type="submission" date="2024-06" db="EMBL/GenBank/DDBJ databases">
        <title>Soil Sphingobacterium thalpophilum.</title>
        <authorList>
            <person name="Yang J."/>
            <person name="Li J."/>
        </authorList>
    </citation>
    <scope>NUCLEOTIDE SEQUENCE [LARGE SCALE GENOMIC DNA]</scope>
    <source>
        <strain evidence="1 2">22g91tb</strain>
    </source>
</reference>
<dbReference type="GeneID" id="78465924"/>
<name>A0ABV4HEP8_9SPHI</name>
<keyword evidence="2" id="KW-1185">Reference proteome</keyword>